<reference evidence="1" key="1">
    <citation type="submission" date="2023-10" db="EMBL/GenBank/DDBJ databases">
        <title>Genome assembly of Pristionchus species.</title>
        <authorList>
            <person name="Yoshida K."/>
            <person name="Sommer R.J."/>
        </authorList>
    </citation>
    <scope>NUCLEOTIDE SEQUENCE</scope>
    <source>
        <strain evidence="1">RS5133</strain>
    </source>
</reference>
<sequence>AGYGQMMMADNLDSMRLALTDMNYELPQRCIVLRKSGGGDDLMLVVYDSGFIRICKTTDFELTPEERSMKLLVLNDTVPCRLSSLAKMSA</sequence>
<keyword evidence="2" id="KW-1185">Reference proteome</keyword>
<evidence type="ECO:0000313" key="1">
    <source>
        <dbReference type="EMBL" id="GMT30273.1"/>
    </source>
</evidence>
<comment type="caution">
    <text evidence="1">The sequence shown here is derived from an EMBL/GenBank/DDBJ whole genome shotgun (WGS) entry which is preliminary data.</text>
</comment>
<dbReference type="Proteomes" id="UP001432322">
    <property type="component" value="Unassembled WGS sequence"/>
</dbReference>
<feature type="non-terminal residue" evidence="1">
    <location>
        <position position="90"/>
    </location>
</feature>
<feature type="non-terminal residue" evidence="1">
    <location>
        <position position="1"/>
    </location>
</feature>
<dbReference type="EMBL" id="BTSY01000005">
    <property type="protein sequence ID" value="GMT30273.1"/>
    <property type="molecule type" value="Genomic_DNA"/>
</dbReference>
<gene>
    <name evidence="1" type="ORF">PFISCL1PPCAC_21570</name>
</gene>
<dbReference type="AlphaFoldDB" id="A0AAV5WFK4"/>
<name>A0AAV5WFK4_9BILA</name>
<accession>A0AAV5WFK4</accession>
<protein>
    <submittedName>
        <fullName evidence="1">Uncharacterized protein</fullName>
    </submittedName>
</protein>
<organism evidence="1 2">
    <name type="scientific">Pristionchus fissidentatus</name>
    <dbReference type="NCBI Taxonomy" id="1538716"/>
    <lineage>
        <taxon>Eukaryota</taxon>
        <taxon>Metazoa</taxon>
        <taxon>Ecdysozoa</taxon>
        <taxon>Nematoda</taxon>
        <taxon>Chromadorea</taxon>
        <taxon>Rhabditida</taxon>
        <taxon>Rhabditina</taxon>
        <taxon>Diplogasteromorpha</taxon>
        <taxon>Diplogasteroidea</taxon>
        <taxon>Neodiplogasteridae</taxon>
        <taxon>Pristionchus</taxon>
    </lineage>
</organism>
<evidence type="ECO:0000313" key="2">
    <source>
        <dbReference type="Proteomes" id="UP001432322"/>
    </source>
</evidence>
<proteinExistence type="predicted"/>